<dbReference type="UniPathway" id="UPA00011"/>
<name>A0A0A0BC56_9CELL</name>
<evidence type="ECO:0000256" key="1">
    <source>
        <dbReference type="ARBA" id="ARBA00003818"/>
    </source>
</evidence>
<dbReference type="InterPro" id="IPR016181">
    <property type="entry name" value="Acyl_CoA_acyltransferase"/>
</dbReference>
<dbReference type="STRING" id="1408250.Q760_15695"/>
<evidence type="ECO:0000313" key="8">
    <source>
        <dbReference type="Proteomes" id="UP000029833"/>
    </source>
</evidence>
<proteinExistence type="predicted"/>
<evidence type="ECO:0000256" key="3">
    <source>
        <dbReference type="ARBA" id="ARBA00020586"/>
    </source>
</evidence>
<comment type="pathway">
    <text evidence="2">Siderophore biosynthesis; mycobactin biosynthesis.</text>
</comment>
<dbReference type="Gene3D" id="3.40.630.30">
    <property type="match status" value="1"/>
</dbReference>
<feature type="region of interest" description="Disordered" evidence="5">
    <location>
        <begin position="1"/>
        <end position="43"/>
    </location>
</feature>
<evidence type="ECO:0000313" key="7">
    <source>
        <dbReference type="EMBL" id="KGM03692.1"/>
    </source>
</evidence>
<gene>
    <name evidence="7" type="ORF">Q760_15695</name>
</gene>
<evidence type="ECO:0000256" key="2">
    <source>
        <dbReference type="ARBA" id="ARBA00005102"/>
    </source>
</evidence>
<evidence type="ECO:0000259" key="6">
    <source>
        <dbReference type="SMART" id="SM01006"/>
    </source>
</evidence>
<accession>A0A0A0BC56</accession>
<evidence type="ECO:0000256" key="4">
    <source>
        <dbReference type="ARBA" id="ARBA00031122"/>
    </source>
</evidence>
<feature type="domain" description="Acyltransferase MbtK/IucB-like conserved" evidence="6">
    <location>
        <begin position="56"/>
        <end position="103"/>
    </location>
</feature>
<dbReference type="InterPro" id="IPR019432">
    <property type="entry name" value="Acyltransferase_MbtK/IucB-like"/>
</dbReference>
<reference evidence="7 8" key="1">
    <citation type="submission" date="2013-10" db="EMBL/GenBank/DDBJ databases">
        <authorList>
            <person name="Wang G."/>
            <person name="Zhuang W."/>
        </authorList>
    </citation>
    <scope>NUCLEOTIDE SEQUENCE [LARGE SCALE GENOMIC DNA]</scope>
    <source>
        <strain evidence="7 8">DSM 20118</strain>
    </source>
</reference>
<evidence type="ECO:0000256" key="5">
    <source>
        <dbReference type="SAM" id="MobiDB-lite"/>
    </source>
</evidence>
<dbReference type="GO" id="GO:0019290">
    <property type="term" value="P:siderophore biosynthetic process"/>
    <property type="evidence" value="ECO:0007669"/>
    <property type="project" value="InterPro"/>
</dbReference>
<comment type="caution">
    <text evidence="7">The sequence shown here is derived from an EMBL/GenBank/DDBJ whole genome shotgun (WGS) entry which is preliminary data.</text>
</comment>
<dbReference type="SMART" id="SM01006">
    <property type="entry name" value="AlcB"/>
    <property type="match status" value="1"/>
</dbReference>
<dbReference type="GO" id="GO:0016410">
    <property type="term" value="F:N-acyltransferase activity"/>
    <property type="evidence" value="ECO:0007669"/>
    <property type="project" value="TreeGrafter"/>
</dbReference>
<comment type="function">
    <text evidence="1">Acyltransferase required for the direct transfer of medium- to long-chain fatty acyl moieties from a carrier protein (MbtL) on to the epsilon-amino group of lysine residue in the mycobactin core.</text>
</comment>
<protein>
    <recommendedName>
        <fullName evidence="3">Lysine N-acyltransferase MbtK</fullName>
    </recommendedName>
    <alternativeName>
        <fullName evidence="4">Mycobactin synthase protein K</fullName>
    </alternativeName>
</protein>
<dbReference type="PANTHER" id="PTHR31438">
    <property type="entry name" value="LYSINE N-ACYLTRANSFERASE C17G9.06C-RELATED"/>
    <property type="match status" value="1"/>
</dbReference>
<keyword evidence="8" id="KW-1185">Reference proteome</keyword>
<organism evidence="7 8">
    <name type="scientific">Cellulomonas cellasea DSM 20118</name>
    <dbReference type="NCBI Taxonomy" id="1408250"/>
    <lineage>
        <taxon>Bacteria</taxon>
        <taxon>Bacillati</taxon>
        <taxon>Actinomycetota</taxon>
        <taxon>Actinomycetes</taxon>
        <taxon>Micrococcales</taxon>
        <taxon>Cellulomonadaceae</taxon>
        <taxon>Cellulomonas</taxon>
    </lineage>
</organism>
<dbReference type="Proteomes" id="UP000029833">
    <property type="component" value="Unassembled WGS sequence"/>
</dbReference>
<dbReference type="EMBL" id="AXNT01000007">
    <property type="protein sequence ID" value="KGM03692.1"/>
    <property type="molecule type" value="Genomic_DNA"/>
</dbReference>
<dbReference type="PANTHER" id="PTHR31438:SF1">
    <property type="entry name" value="LYSINE N-ACYLTRANSFERASE C17G9.06C-RELATED"/>
    <property type="match status" value="1"/>
</dbReference>
<dbReference type="SUPFAM" id="SSF55729">
    <property type="entry name" value="Acyl-CoA N-acyltransferases (Nat)"/>
    <property type="match status" value="1"/>
</dbReference>
<dbReference type="AlphaFoldDB" id="A0A0A0BC56"/>
<dbReference type="Pfam" id="PF13523">
    <property type="entry name" value="Acetyltransf_8"/>
    <property type="match status" value="1"/>
</dbReference>
<sequence>MSAPASASRATAGGSTSTDPTAPSTAPTAPAGAAGAALARGPWTAPPSPVGHLSLARVDARADAAVVHAWLSHPASSFWQMTDLSLDDVRDYLAGVSADPYQNAWLGSVDGVPTFLVETYDPACLLLTDVPEIEPGDLGMHLLVAPPGDAPVHGLTSAVMAATVRFCFERLGATRVVVEPDVANTRIAAKNAAAGFRVLRELGLPGKRAHLAVCTRADFDASPLGRSAA</sequence>